<proteinExistence type="predicted"/>
<protein>
    <submittedName>
        <fullName evidence="2">Uncharacterized protein</fullName>
    </submittedName>
</protein>
<feature type="region of interest" description="Disordered" evidence="1">
    <location>
        <begin position="190"/>
        <end position="274"/>
    </location>
</feature>
<feature type="compositionally biased region" description="Basic residues" evidence="1">
    <location>
        <begin position="197"/>
        <end position="207"/>
    </location>
</feature>
<gene>
    <name evidence="2" type="ORF">LCGC14_0312240</name>
</gene>
<reference evidence="2" key="1">
    <citation type="journal article" date="2015" name="Nature">
        <title>Complex archaea that bridge the gap between prokaryotes and eukaryotes.</title>
        <authorList>
            <person name="Spang A."/>
            <person name="Saw J.H."/>
            <person name="Jorgensen S.L."/>
            <person name="Zaremba-Niedzwiedzka K."/>
            <person name="Martijn J."/>
            <person name="Lind A.E."/>
            <person name="van Eijk R."/>
            <person name="Schleper C."/>
            <person name="Guy L."/>
            <person name="Ettema T.J."/>
        </authorList>
    </citation>
    <scope>NUCLEOTIDE SEQUENCE</scope>
</reference>
<accession>A0A0F9U480</accession>
<evidence type="ECO:0000313" key="2">
    <source>
        <dbReference type="EMBL" id="KKN82112.1"/>
    </source>
</evidence>
<sequence length="274" mass="29409">MRHSYTWVVAAILLGAVMVGCEEQEIVAAAKDTHDLKAQPKAGAPGRSGHPAVHPKRRVCAKAIVHPAAAARGPKSPHGAKGPHRPMRRLWAMGRAWAQHPAMAGRGGGKAMGDATLTGLMAVARIEQLAVKSHAPMKGVGLLSQVVRSDAPIAVRRGAVFAISRLLERAGQPDKAAQVLLQVIRLSGRGRADRGAKAPRQKAKRALAKTDKAARAAAGRLAKREAALKKREAAMKKREQMLARQQERLRKQIESRRQRSQRSAKQAPPAKAAD</sequence>
<dbReference type="EMBL" id="LAZR01000205">
    <property type="protein sequence ID" value="KKN82112.1"/>
    <property type="molecule type" value="Genomic_DNA"/>
</dbReference>
<dbReference type="PROSITE" id="PS51257">
    <property type="entry name" value="PROKAR_LIPOPROTEIN"/>
    <property type="match status" value="1"/>
</dbReference>
<name>A0A0F9U480_9ZZZZ</name>
<organism evidence="2">
    <name type="scientific">marine sediment metagenome</name>
    <dbReference type="NCBI Taxonomy" id="412755"/>
    <lineage>
        <taxon>unclassified sequences</taxon>
        <taxon>metagenomes</taxon>
        <taxon>ecological metagenomes</taxon>
    </lineage>
</organism>
<dbReference type="AlphaFoldDB" id="A0A0F9U480"/>
<comment type="caution">
    <text evidence="2">The sequence shown here is derived from an EMBL/GenBank/DDBJ whole genome shotgun (WGS) entry which is preliminary data.</text>
</comment>
<feature type="compositionally biased region" description="Basic and acidic residues" evidence="1">
    <location>
        <begin position="222"/>
        <end position="257"/>
    </location>
</feature>
<evidence type="ECO:0000256" key="1">
    <source>
        <dbReference type="SAM" id="MobiDB-lite"/>
    </source>
</evidence>